<evidence type="ECO:0000256" key="2">
    <source>
        <dbReference type="ARBA" id="ARBA00022454"/>
    </source>
</evidence>
<name>A0ABY6KNX5_9ARAC</name>
<evidence type="ECO:0000256" key="4">
    <source>
        <dbReference type="ARBA" id="ARBA00022691"/>
    </source>
</evidence>
<sequence>MLWQASHNKNQVYRLLQLREESTKKIRIHHKADTAEYKTERILNSDISNGKETMPISVVNGEDEEEAPTDFDYLIANCETVSQNINRTISSLQGCSCEKDGGCLSSKSCKCATLSKGSWYNRNTGRLLDSFNTTNKSNLIYECNQTCKCDVTLCPNRTVQRGIQVPLQIFRTKKKGWGVRTLGPVDKGTFICEYIGEIISDKEADHIKNDSYLFDLESKGGEVFCLDARDYGNVSRFINHHCQPNLISVKVLVEHQDTTAPRIALFAARDIAINEELGFDYGAKFWQIKLKYFTCECGDVFCRYGTTPK</sequence>
<dbReference type="PROSITE" id="PS50867">
    <property type="entry name" value="PRE_SET"/>
    <property type="match status" value="1"/>
</dbReference>
<evidence type="ECO:0000313" key="8">
    <source>
        <dbReference type="Proteomes" id="UP001235939"/>
    </source>
</evidence>
<evidence type="ECO:0000259" key="6">
    <source>
        <dbReference type="PROSITE" id="PS50867"/>
    </source>
</evidence>
<dbReference type="InterPro" id="IPR007728">
    <property type="entry name" value="Pre-SET_dom"/>
</dbReference>
<proteinExistence type="predicted"/>
<dbReference type="EMBL" id="CP092869">
    <property type="protein sequence ID" value="UYV70587.1"/>
    <property type="molecule type" value="Genomic_DNA"/>
</dbReference>
<dbReference type="PANTHER" id="PTHR46307:SF4">
    <property type="entry name" value="G9A, ISOFORM B"/>
    <property type="match status" value="1"/>
</dbReference>
<organism evidence="7 8">
    <name type="scientific">Cordylochernes scorpioides</name>
    <dbReference type="NCBI Taxonomy" id="51811"/>
    <lineage>
        <taxon>Eukaryota</taxon>
        <taxon>Metazoa</taxon>
        <taxon>Ecdysozoa</taxon>
        <taxon>Arthropoda</taxon>
        <taxon>Chelicerata</taxon>
        <taxon>Arachnida</taxon>
        <taxon>Pseudoscorpiones</taxon>
        <taxon>Cheliferoidea</taxon>
        <taxon>Chernetidae</taxon>
        <taxon>Cordylochernes</taxon>
    </lineage>
</organism>
<evidence type="ECO:0000259" key="5">
    <source>
        <dbReference type="PROSITE" id="PS50280"/>
    </source>
</evidence>
<reference evidence="7 8" key="1">
    <citation type="submission" date="2022-01" db="EMBL/GenBank/DDBJ databases">
        <title>A chromosomal length assembly of Cordylochernes scorpioides.</title>
        <authorList>
            <person name="Zeh D."/>
            <person name="Zeh J."/>
        </authorList>
    </citation>
    <scope>NUCLEOTIDE SEQUENCE [LARGE SCALE GENOMIC DNA]</scope>
    <source>
        <strain evidence="7">IN4F17</strain>
        <tissue evidence="7">Whole Body</tissue>
    </source>
</reference>
<dbReference type="PROSITE" id="PS50280">
    <property type="entry name" value="SET"/>
    <property type="match status" value="1"/>
</dbReference>
<dbReference type="PANTHER" id="PTHR46307">
    <property type="entry name" value="G9A, ISOFORM B"/>
    <property type="match status" value="1"/>
</dbReference>
<dbReference type="InterPro" id="IPR046341">
    <property type="entry name" value="SET_dom_sf"/>
</dbReference>
<keyword evidence="4" id="KW-0949">S-adenosyl-L-methionine</keyword>
<dbReference type="InterPro" id="IPR001214">
    <property type="entry name" value="SET_dom"/>
</dbReference>
<feature type="domain" description="SET" evidence="5">
    <location>
        <begin position="165"/>
        <end position="282"/>
    </location>
</feature>
<evidence type="ECO:0000313" key="7">
    <source>
        <dbReference type="EMBL" id="UYV70587.1"/>
    </source>
</evidence>
<protein>
    <submittedName>
        <fullName evidence="7">EHMT1</fullName>
    </submittedName>
</protein>
<dbReference type="Pfam" id="PF05033">
    <property type="entry name" value="Pre-SET"/>
    <property type="match status" value="1"/>
</dbReference>
<dbReference type="Gene3D" id="2.170.270.10">
    <property type="entry name" value="SET domain"/>
    <property type="match status" value="1"/>
</dbReference>
<dbReference type="SMART" id="SM00317">
    <property type="entry name" value="SET"/>
    <property type="match status" value="1"/>
</dbReference>
<dbReference type="SMART" id="SM00468">
    <property type="entry name" value="PreSET"/>
    <property type="match status" value="1"/>
</dbReference>
<gene>
    <name evidence="7" type="ORF">LAZ67_7003620</name>
</gene>
<dbReference type="Pfam" id="PF00856">
    <property type="entry name" value="SET"/>
    <property type="match status" value="1"/>
</dbReference>
<dbReference type="SUPFAM" id="SSF82199">
    <property type="entry name" value="SET domain"/>
    <property type="match status" value="1"/>
</dbReference>
<dbReference type="InterPro" id="IPR043550">
    <property type="entry name" value="EHMT1/EHMT2"/>
</dbReference>
<accession>A0ABY6KNX5</accession>
<evidence type="ECO:0000256" key="3">
    <source>
        <dbReference type="ARBA" id="ARBA00022603"/>
    </source>
</evidence>
<feature type="domain" description="Pre-SET" evidence="6">
    <location>
        <begin position="93"/>
        <end position="162"/>
    </location>
</feature>
<evidence type="ECO:0000256" key="1">
    <source>
        <dbReference type="ARBA" id="ARBA00004286"/>
    </source>
</evidence>
<keyword evidence="8" id="KW-1185">Reference proteome</keyword>
<keyword evidence="3" id="KW-0489">Methyltransferase</keyword>
<keyword evidence="2" id="KW-0158">Chromosome</keyword>
<keyword evidence="3" id="KW-0808">Transferase</keyword>
<comment type="subcellular location">
    <subcellularLocation>
        <location evidence="1">Chromosome</location>
    </subcellularLocation>
</comment>
<dbReference type="Proteomes" id="UP001235939">
    <property type="component" value="Chromosome 07"/>
</dbReference>